<accession>A0A2T3ARN5</accession>
<organism evidence="1 2">
    <name type="scientific">Amorphotheca resinae ATCC 22711</name>
    <dbReference type="NCBI Taxonomy" id="857342"/>
    <lineage>
        <taxon>Eukaryota</taxon>
        <taxon>Fungi</taxon>
        <taxon>Dikarya</taxon>
        <taxon>Ascomycota</taxon>
        <taxon>Pezizomycotina</taxon>
        <taxon>Leotiomycetes</taxon>
        <taxon>Helotiales</taxon>
        <taxon>Amorphothecaceae</taxon>
        <taxon>Amorphotheca</taxon>
    </lineage>
</organism>
<dbReference type="InParanoid" id="A0A2T3ARN5"/>
<gene>
    <name evidence="1" type="ORF">M430DRAFT_22409</name>
</gene>
<dbReference type="GeneID" id="36572768"/>
<dbReference type="Proteomes" id="UP000241818">
    <property type="component" value="Unassembled WGS sequence"/>
</dbReference>
<protein>
    <recommendedName>
        <fullName evidence="3">Kinetochore protein mis14</fullName>
    </recommendedName>
</protein>
<dbReference type="PANTHER" id="PTHR31749">
    <property type="entry name" value="KINETOCHORE-ASSOCIATED PROTEIN NSL1 HOMOLOG"/>
    <property type="match status" value="1"/>
</dbReference>
<dbReference type="GO" id="GO:0000444">
    <property type="term" value="C:MIS12/MIND type complex"/>
    <property type="evidence" value="ECO:0007669"/>
    <property type="project" value="TreeGrafter"/>
</dbReference>
<dbReference type="GO" id="GO:0000070">
    <property type="term" value="P:mitotic sister chromatid segregation"/>
    <property type="evidence" value="ECO:0007669"/>
    <property type="project" value="InterPro"/>
</dbReference>
<dbReference type="RefSeq" id="XP_024717337.1">
    <property type="nucleotide sequence ID" value="XM_024864687.1"/>
</dbReference>
<dbReference type="InterPro" id="IPR013950">
    <property type="entry name" value="Mis14/Nsl1"/>
</dbReference>
<dbReference type="PANTHER" id="PTHR31749:SF3">
    <property type="entry name" value="KINETOCHORE-ASSOCIATED PROTEIN NSL1 HOMOLOG"/>
    <property type="match status" value="1"/>
</dbReference>
<name>A0A2T3ARN5_AMORE</name>
<dbReference type="AlphaFoldDB" id="A0A2T3ARN5"/>
<dbReference type="Pfam" id="PF08641">
    <property type="entry name" value="Mis14"/>
    <property type="match status" value="1"/>
</dbReference>
<keyword evidence="2" id="KW-1185">Reference proteome</keyword>
<dbReference type="STRING" id="857342.A0A2T3ARN5"/>
<evidence type="ECO:0000313" key="2">
    <source>
        <dbReference type="Proteomes" id="UP000241818"/>
    </source>
</evidence>
<sequence>MAEYHRKIELQSPDDLQYLIANVRRAAHEKIDRDLPPIEGEDKMRRRVEELVQEYISQVFHSTAPNLTINGLSPTREQLDSMLTAPGNTRSIEEYEPFNPKLWERAKELARQEEDLIEEIAALRRKMPGVAVEGVKNAFKEGMEGDEKVLRERLEGVRKRESGSGLGVGKMERQEEVERGWEKGVQGLGRLKRTMPEMVAKKERADRAEEYVLETK</sequence>
<proteinExistence type="predicted"/>
<evidence type="ECO:0008006" key="3">
    <source>
        <dbReference type="Google" id="ProtNLM"/>
    </source>
</evidence>
<evidence type="ECO:0000313" key="1">
    <source>
        <dbReference type="EMBL" id="PSS09039.1"/>
    </source>
</evidence>
<dbReference type="OrthoDB" id="2135762at2759"/>
<reference evidence="1 2" key="1">
    <citation type="journal article" date="2018" name="New Phytol.">
        <title>Comparative genomics and transcriptomics depict ericoid mycorrhizal fungi as versatile saprotrophs and plant mutualists.</title>
        <authorList>
            <person name="Martino E."/>
            <person name="Morin E."/>
            <person name="Grelet G.A."/>
            <person name="Kuo A."/>
            <person name="Kohler A."/>
            <person name="Daghino S."/>
            <person name="Barry K.W."/>
            <person name="Cichocki N."/>
            <person name="Clum A."/>
            <person name="Dockter R.B."/>
            <person name="Hainaut M."/>
            <person name="Kuo R.C."/>
            <person name="LaButti K."/>
            <person name="Lindahl B.D."/>
            <person name="Lindquist E.A."/>
            <person name="Lipzen A."/>
            <person name="Khouja H.R."/>
            <person name="Magnuson J."/>
            <person name="Murat C."/>
            <person name="Ohm R.A."/>
            <person name="Singer S.W."/>
            <person name="Spatafora J.W."/>
            <person name="Wang M."/>
            <person name="Veneault-Fourrey C."/>
            <person name="Henrissat B."/>
            <person name="Grigoriev I.V."/>
            <person name="Martin F.M."/>
            <person name="Perotto S."/>
        </authorList>
    </citation>
    <scope>NUCLEOTIDE SEQUENCE [LARGE SCALE GENOMIC DNA]</scope>
    <source>
        <strain evidence="1 2">ATCC 22711</strain>
    </source>
</reference>
<dbReference type="EMBL" id="KZ679017">
    <property type="protein sequence ID" value="PSS09039.1"/>
    <property type="molecule type" value="Genomic_DNA"/>
</dbReference>